<dbReference type="Pfam" id="PF05226">
    <property type="entry name" value="CHASE2"/>
    <property type="match status" value="1"/>
</dbReference>
<evidence type="ECO:0000313" key="4">
    <source>
        <dbReference type="Proteomes" id="UP000675920"/>
    </source>
</evidence>
<feature type="region of interest" description="Disordered" evidence="1">
    <location>
        <begin position="193"/>
        <end position="235"/>
    </location>
</feature>
<dbReference type="AlphaFoldDB" id="A0A8B6XCD3"/>
<evidence type="ECO:0000313" key="5">
    <source>
        <dbReference type="RefSeq" id="WP_156924345.1"/>
    </source>
</evidence>
<dbReference type="InterPro" id="IPR017181">
    <property type="entry name" value="Sig_transdc_His_kin_CHASE2"/>
</dbReference>
<keyword evidence="2" id="KW-0472">Membrane</keyword>
<name>A0A8B6XCD3_9BURK</name>
<dbReference type="Proteomes" id="UP000675920">
    <property type="component" value="Unplaced"/>
</dbReference>
<feature type="transmembrane region" description="Helical" evidence="2">
    <location>
        <begin position="377"/>
        <end position="396"/>
    </location>
</feature>
<feature type="region of interest" description="Disordered" evidence="1">
    <location>
        <begin position="638"/>
        <end position="657"/>
    </location>
</feature>
<proteinExistence type="predicted"/>
<keyword evidence="2" id="KW-0812">Transmembrane</keyword>
<dbReference type="RefSeq" id="WP_156924345.1">
    <property type="nucleotide sequence ID" value="NZ_AXWS01000008.1"/>
</dbReference>
<feature type="transmembrane region" description="Helical" evidence="2">
    <location>
        <begin position="351"/>
        <end position="371"/>
    </location>
</feature>
<dbReference type="SMART" id="SM01080">
    <property type="entry name" value="CHASE2"/>
    <property type="match status" value="1"/>
</dbReference>
<organism evidence="4 5">
    <name type="scientific">Derxia gummosa DSM 723</name>
    <dbReference type="NCBI Taxonomy" id="1121388"/>
    <lineage>
        <taxon>Bacteria</taxon>
        <taxon>Pseudomonadati</taxon>
        <taxon>Pseudomonadota</taxon>
        <taxon>Betaproteobacteria</taxon>
        <taxon>Burkholderiales</taxon>
        <taxon>Alcaligenaceae</taxon>
        <taxon>Derxia</taxon>
    </lineage>
</organism>
<reference evidence="5" key="1">
    <citation type="journal article" date="2003" name="J. Bacteriol.">
        <title>Common extracellular sensory domains in transmembrane receptors for diverse signal transduction pathways in bacteria and archaea.</title>
        <authorList>
            <person name="Zhulin I.B."/>
            <person name="Nikolskaya A.N."/>
            <person name="Galperin M.Y."/>
        </authorList>
    </citation>
    <scope>NUCLEOTIDE SEQUENCE</scope>
</reference>
<evidence type="ECO:0000256" key="2">
    <source>
        <dbReference type="SAM" id="Phobius"/>
    </source>
</evidence>
<reference evidence="5" key="2">
    <citation type="submission" date="2025-08" db="UniProtKB">
        <authorList>
            <consortium name="RefSeq"/>
        </authorList>
    </citation>
    <scope>IDENTIFICATION</scope>
</reference>
<keyword evidence="2" id="KW-1133">Transmembrane helix</keyword>
<feature type="transmembrane region" description="Helical" evidence="2">
    <location>
        <begin position="326"/>
        <end position="344"/>
    </location>
</feature>
<sequence>MPHAAQAPRLARERKRLALALALFTLVLGLSGLLRGSDDALYDIGLTIDARPTPPDDIVIIAIDDASLAVMGRWPWSRATHARLLERIAPDRPRAVLLDLLLSEPSDLPEDDAELATAMARVGPVVLPVVPVASIGGERLTELRPAESLGDAYRLGHADAELDPDGILRRSYLHAGLGAPRHPHVALALLDASAGSGDPAPDTTVTADEPIAPDLPPRPPRRADTGPQFPSQAADGRWRRADPILLRHRGGADHYAHVSYADVLLGRVPPGRFHDRFVLIGVTATGLGDGYPTPLSGSNRITPSIDIIATLLDSLRRGDAPWTPQPLPAAAFGALIAGLLTLGITRLPPRAALVFGLGSAAGAVALAWVLLGVASVWLPPAGIAIAALLACPLWSWRRLEAASRFVDDELDTLAHRTGPELGLADGLRSPRALRRAIAASRAAGHAASARPATPAPGTEPLEARLDALAAISQSLRDGRDLLAEALAALPEPVFVTDPRGLVLLANPPAARFAARLAGDDALPPATLAGRQLPELLRELAPGGASAWTALLDEVGLDARPRHLIGRHPRLAPQRIHVSPLGRQARPDALVVCLNSLGRAVAEPALAGTDADHTGPRTRPLGAYTPPSFVDGLLTTVTQTDVPAPPPTVPRPDSRPMVSTQPLSGDFVQAMRLESGGTVSIGFDLAALLSDAIAEIRAEPGGQRLPVNADAPAGAAMKGDPALMRRALAGLVAHAVRAGGDDPIAIRLAIDGDHWRLALAPAAPGMPSAFVERVVEHHAGRMVSAPLGPDRARLDLLLPTGAN</sequence>
<dbReference type="InterPro" id="IPR036890">
    <property type="entry name" value="HATPase_C_sf"/>
</dbReference>
<dbReference type="PIRSF" id="PIRSF037347">
    <property type="entry name" value="STHK_CHASE2_PAS_prd"/>
    <property type="match status" value="1"/>
</dbReference>
<feature type="domain" description="CHASE2" evidence="3">
    <location>
        <begin position="34"/>
        <end position="344"/>
    </location>
</feature>
<accession>A0A8B6XCD3</accession>
<keyword evidence="4" id="KW-1185">Reference proteome</keyword>
<evidence type="ECO:0000256" key="1">
    <source>
        <dbReference type="SAM" id="MobiDB-lite"/>
    </source>
</evidence>
<dbReference type="SUPFAM" id="SSF55874">
    <property type="entry name" value="ATPase domain of HSP90 chaperone/DNA topoisomerase II/histidine kinase"/>
    <property type="match status" value="1"/>
</dbReference>
<dbReference type="InterPro" id="IPR007890">
    <property type="entry name" value="CHASE2"/>
</dbReference>
<protein>
    <submittedName>
        <fullName evidence="5">CHASE2 domain-containing protein</fullName>
    </submittedName>
</protein>
<evidence type="ECO:0000259" key="3">
    <source>
        <dbReference type="SMART" id="SM01080"/>
    </source>
</evidence>
<dbReference type="OrthoDB" id="9806704at2"/>
<dbReference type="Gene3D" id="3.30.565.10">
    <property type="entry name" value="Histidine kinase-like ATPase, C-terminal domain"/>
    <property type="match status" value="1"/>
</dbReference>